<dbReference type="AlphaFoldDB" id="A0AAQ4D8C1"/>
<sequence>MMDAEEFNKLRKLLQTFEPEELQLLEDENTEWMPRLRSIPPSRIVKCILRALKSFDKEAHRLQGIAWIRCWLMPLEDQRKWKFCRVAEIPTLNGCFEALTRMSSDLKWLSDDASEAPHAWIVRGGSVHASLLAEMIVEERERVERYAVYVSMWTTQPLLAVSCGRQITRRIQDVVQLAFGSVSFLFGEIRGSPEEALKTALRTQSTLSAQAKGQWCTIADQQPRERFGGGVPQRTIVYRSGRRR</sequence>
<comment type="caution">
    <text evidence="1">The sequence shown here is derived from an EMBL/GenBank/DDBJ whole genome shotgun (WGS) entry which is preliminary data.</text>
</comment>
<reference evidence="1 2" key="1">
    <citation type="journal article" date="2023" name="Arcadia Sci">
        <title>De novo assembly of a long-read Amblyomma americanum tick genome.</title>
        <authorList>
            <person name="Chou S."/>
            <person name="Poskanzer K.E."/>
            <person name="Rollins M."/>
            <person name="Thuy-Boun P.S."/>
        </authorList>
    </citation>
    <scope>NUCLEOTIDE SEQUENCE [LARGE SCALE GENOMIC DNA]</scope>
    <source>
        <strain evidence="1">F_SG_1</strain>
        <tissue evidence="1">Salivary glands</tissue>
    </source>
</reference>
<gene>
    <name evidence="1" type="ORF">V5799_003658</name>
</gene>
<evidence type="ECO:0000313" key="1">
    <source>
        <dbReference type="EMBL" id="KAK8758711.1"/>
    </source>
</evidence>
<name>A0AAQ4D8C1_AMBAM</name>
<dbReference type="EMBL" id="JARKHS020033764">
    <property type="protein sequence ID" value="KAK8758711.1"/>
    <property type="molecule type" value="Genomic_DNA"/>
</dbReference>
<protein>
    <submittedName>
        <fullName evidence="1">Uncharacterized protein</fullName>
    </submittedName>
</protein>
<evidence type="ECO:0000313" key="2">
    <source>
        <dbReference type="Proteomes" id="UP001321473"/>
    </source>
</evidence>
<dbReference type="Proteomes" id="UP001321473">
    <property type="component" value="Unassembled WGS sequence"/>
</dbReference>
<accession>A0AAQ4D8C1</accession>
<organism evidence="1 2">
    <name type="scientific">Amblyomma americanum</name>
    <name type="common">Lone star tick</name>
    <dbReference type="NCBI Taxonomy" id="6943"/>
    <lineage>
        <taxon>Eukaryota</taxon>
        <taxon>Metazoa</taxon>
        <taxon>Ecdysozoa</taxon>
        <taxon>Arthropoda</taxon>
        <taxon>Chelicerata</taxon>
        <taxon>Arachnida</taxon>
        <taxon>Acari</taxon>
        <taxon>Parasitiformes</taxon>
        <taxon>Ixodida</taxon>
        <taxon>Ixodoidea</taxon>
        <taxon>Ixodidae</taxon>
        <taxon>Amblyomminae</taxon>
        <taxon>Amblyomma</taxon>
    </lineage>
</organism>
<proteinExistence type="predicted"/>
<keyword evidence="2" id="KW-1185">Reference proteome</keyword>